<dbReference type="Pfam" id="PF05593">
    <property type="entry name" value="RHS_repeat"/>
    <property type="match status" value="6"/>
</dbReference>
<dbReference type="InterPro" id="IPR050708">
    <property type="entry name" value="T6SS_VgrG/RHS"/>
</dbReference>
<dbReference type="SUPFAM" id="SSF49452">
    <property type="entry name" value="Starch-binding domain-like"/>
    <property type="match status" value="1"/>
</dbReference>
<feature type="region of interest" description="Disordered" evidence="3">
    <location>
        <begin position="656"/>
        <end position="684"/>
    </location>
</feature>
<name>D2UF28_XANAP</name>
<dbReference type="GO" id="GO:0030246">
    <property type="term" value="F:carbohydrate binding"/>
    <property type="evidence" value="ECO:0007669"/>
    <property type="project" value="InterPro"/>
</dbReference>
<evidence type="ECO:0000259" key="6">
    <source>
        <dbReference type="Pfam" id="PF25023"/>
    </source>
</evidence>
<evidence type="ECO:0000256" key="2">
    <source>
        <dbReference type="ARBA" id="ARBA00022737"/>
    </source>
</evidence>
<dbReference type="Gene3D" id="2.120.10.80">
    <property type="entry name" value="Kelch-type beta propeller"/>
    <property type="match status" value="1"/>
</dbReference>
<dbReference type="InterPro" id="IPR031325">
    <property type="entry name" value="RHS_repeat"/>
</dbReference>
<dbReference type="Pfam" id="PF13205">
    <property type="entry name" value="Big_5"/>
    <property type="match status" value="1"/>
</dbReference>
<dbReference type="GeneID" id="57877714"/>
<dbReference type="Pfam" id="PF25023">
    <property type="entry name" value="TEN_YD-shell"/>
    <property type="match status" value="1"/>
</dbReference>
<protein>
    <submittedName>
        <fullName evidence="7">Putative rhs family protein</fullName>
    </submittedName>
</protein>
<dbReference type="OrthoDB" id="7030285at2"/>
<evidence type="ECO:0000259" key="4">
    <source>
        <dbReference type="Pfam" id="PF13205"/>
    </source>
</evidence>
<dbReference type="Pfam" id="PF20148">
    <property type="entry name" value="DUF6531"/>
    <property type="match status" value="1"/>
</dbReference>
<dbReference type="InterPro" id="IPR011043">
    <property type="entry name" value="Gal_Oxase/kelch_b-propeller"/>
</dbReference>
<dbReference type="Gene3D" id="2.180.10.10">
    <property type="entry name" value="RHS repeat-associated core"/>
    <property type="match status" value="3"/>
</dbReference>
<feature type="domain" description="SbsA Ig-like" evidence="4">
    <location>
        <begin position="239"/>
        <end position="320"/>
    </location>
</feature>
<feature type="domain" description="Teneurin-like YD-shell" evidence="6">
    <location>
        <begin position="1377"/>
        <end position="1631"/>
    </location>
</feature>
<sequence length="1812" mass="190119">MPTPKIALTGWICSIGLGMVAALASVPAGWAQQGSDAPRAASTPASAAQVMASTPPRVVLEGGRLLQMESTGQTLVLTTADSPHPLRTWPLLEPRQGASLTRLADGRVLLWGGAGDDGALRKTGVLLDPSKDGWGPTALDGVQPRAGHSATLLSDGRLLVAGGRGAPAQAQLWDPRTQQVTQIAMPARVGQTAMLQADGKVRLSGGTDGRGQPASQDVVFDPATGTFASAGPVGAAFGTPLAVAAASPKDQDERVDPATRIALRFTRPVRGSEVNGSTVALMGPAGPVETRVTTAEGGRLVFVQPDALLFPGTDYTVMVDGLHGLDGAALPLSVIEWKTAASVAAPTVQASGVAARPSATLLGCGQSHPLPCRAHALLADGTWRPGQDNTDARWRAPGAQPAQPALSALEAVAMASQRTSLSGQVLLVDGQPIAGVAVSVGTQLTHTDPTGRFVLSGLPTGHQELYVDGSAANAAGREYGEFVVGVELQAGQLTRLPYTMYLPRISARDTTAIASPLKQDVVLTHPDMPGLQIHIPAGTVIRDRKGALVHHLSIVPTPVNRAPFPVASNYPMYFTLEPGGATVQALTPQAAQGIKILYPNYDTLATGTRANFWIYDPSEGWRVYGQGRVTSDGTRIAPEGGVALYKTMGASYSIDHNTPPPEPDTPHCSDGCGKEAGGSGATAGDPIDLYTGEFSYTETDAVVPGLSPLVVTRVYRPGDPNKQDFGIGTAANFRYRLYAPPSNLQHGGCAGGGQCPTTTDYNQLQLVLPGGMPVTFARVSGTSGSLAGQWQQTGSVSGYAGATITQGTSRGHGYLLTLRDGSMMYFNQYSPNSLEWTLDRFGNRVDYTYDAGLVNHIVVSHIVSAMGRSLSIGYDSNNRINTLSDPLGNTWSYAYNDDGYLSQVTRPDGSTRSYHYKIRQATDTLPYQARLESIADSKQQRVVFNEFESANGTWTGRVVKQTQADGGVLTINYAHVDGGTTGVLVTKPDGSQRRVVFDPVSHYPSSDTLAYGTPLAQTITYERTASGQTTARTDALGRRTEYAYDSAGRPLQITQLAGTAQARTTTVSYTGDGDLAAITDALGRTTSFAYTNRCLTSVTTPLGQTSTATCNGAGQRLSVTDPLGHTSNFTWSNDDLTAITDALGRQTQLRYDALGRLIGVQDAQGNVSRFEYDALGRQTKAVDPLGNSVSTGFDANGNVSAILLPNGAGVTYAYDALNRRISRTDALGQAESWTYDSMGRVASHTDRRNRTTTYSYDALGRPSTATLPGAGGTLSASYDAGNRLVALSDSLSGTLSWSYDGFDQVTQANGPQGNILYGYDAVGRRTSMQAAGQAQVIYAYDDGNRLTGISQGSDTVSFAYDSANRPSSMTLPNQVQTVYVYNDANQVTGLAWGKAGQTALGSLGYGYDSRGLLVAQTGSHAPQALPTASTNNVFDDNNRQTQANGVAMSYDADGHLLTDGTRTYTWDDRDHLSQISQGGTVIASYSYDALGRRTAKTESGATTQYLYDGRNTVQETQGATINPILTGLGIDQRYARDDNGGRTYFLTDGLGSTRLLTDTNGNAVQRYDYDPYGTTTQSSASYNNPYQYTGRERDASGLYYYRARYYTPELARFISEDPIKLAGGVNTYAYTGGNPVMYRDPVGHEFVTAAIGAVLGGVAGYEAGGWQGAVAGGLVGGVVGFVAPQASAFVGTLAGEGLAGMFASAGATVVIGGASGAGATVLGNEIYNATRSPCEKQKRWNDDIVYGTALGAMAPLMSGEAFIVGAGEEAVGAATSNVFSGITGVINAIGTALDPDASHGFRSPSESGCGCQ</sequence>
<reference evidence="7 8" key="1">
    <citation type="journal article" date="2009" name="BMC Genomics">
        <title>The complete genome sequence of Xanthomonas albilineans provides new insights into the reductive genome evolution of the xylem-limited Xanthomonadaceae.</title>
        <authorList>
            <person name="Pieretti I."/>
            <person name="Royer M."/>
            <person name="Barbe V."/>
            <person name="Carrere S."/>
            <person name="Koebnik R."/>
            <person name="Cociancich S."/>
            <person name="Couloux A."/>
            <person name="Darrasse A."/>
            <person name="Gouzy J."/>
            <person name="Jacques M.A."/>
            <person name="Lauber E."/>
            <person name="Manceau C."/>
            <person name="Mangenot S."/>
            <person name="Poussier S."/>
            <person name="Segurens B."/>
            <person name="Szurek B."/>
            <person name="Verdier V."/>
            <person name="Arlat M."/>
            <person name="Rott P."/>
        </authorList>
    </citation>
    <scope>NUCLEOTIDE SEQUENCE [LARGE SCALE GENOMIC DNA]</scope>
    <source>
        <strain evidence="8">GPE PC73 / CFBP 7063</strain>
    </source>
</reference>
<keyword evidence="2" id="KW-0677">Repeat</keyword>
<dbReference type="InterPro" id="IPR006530">
    <property type="entry name" value="YD"/>
</dbReference>
<dbReference type="STRING" id="380358.XALC_2409"/>
<dbReference type="InterPro" id="IPR022385">
    <property type="entry name" value="Rhs_assc_core"/>
</dbReference>
<dbReference type="InterPro" id="IPR015915">
    <property type="entry name" value="Kelch-typ_b-propeller"/>
</dbReference>
<feature type="domain" description="DUF6531" evidence="5">
    <location>
        <begin position="684"/>
        <end position="738"/>
    </location>
</feature>
<dbReference type="EMBL" id="FP565176">
    <property type="protein sequence ID" value="CBA16889.1"/>
    <property type="molecule type" value="Genomic_DNA"/>
</dbReference>
<dbReference type="SUPFAM" id="SSF50965">
    <property type="entry name" value="Galactose oxidase, central domain"/>
    <property type="match status" value="1"/>
</dbReference>
<evidence type="ECO:0000259" key="5">
    <source>
        <dbReference type="Pfam" id="PF20148"/>
    </source>
</evidence>
<dbReference type="NCBIfam" id="TIGR01643">
    <property type="entry name" value="YD_repeat_2x"/>
    <property type="match status" value="8"/>
</dbReference>
<keyword evidence="8" id="KW-1185">Reference proteome</keyword>
<dbReference type="InterPro" id="IPR056823">
    <property type="entry name" value="TEN-like_YD-shell"/>
</dbReference>
<evidence type="ECO:0000313" key="7">
    <source>
        <dbReference type="EMBL" id="CBA16889.1"/>
    </source>
</evidence>
<evidence type="ECO:0000313" key="8">
    <source>
        <dbReference type="Proteomes" id="UP000001890"/>
    </source>
</evidence>
<dbReference type="RefSeq" id="WP_012916884.1">
    <property type="nucleotide sequence ID" value="NC_013722.1"/>
</dbReference>
<dbReference type="NCBIfam" id="TIGR03696">
    <property type="entry name" value="Rhs_assc_core"/>
    <property type="match status" value="1"/>
</dbReference>
<keyword evidence="1" id="KW-0732">Signal</keyword>
<evidence type="ECO:0000256" key="1">
    <source>
        <dbReference type="ARBA" id="ARBA00022729"/>
    </source>
</evidence>
<dbReference type="InterPro" id="IPR013784">
    <property type="entry name" value="Carb-bd-like_fold"/>
</dbReference>
<gene>
    <name evidence="7" type="primary">RhsA</name>
    <name evidence="7" type="ordered locus">XALc_2409</name>
</gene>
<accession>D2UF28</accession>
<dbReference type="InterPro" id="IPR032812">
    <property type="entry name" value="SbsA_Ig"/>
</dbReference>
<dbReference type="PANTHER" id="PTHR32305:SF15">
    <property type="entry name" value="PROTEIN RHSA-RELATED"/>
    <property type="match status" value="1"/>
</dbReference>
<proteinExistence type="predicted"/>
<dbReference type="InterPro" id="IPR045351">
    <property type="entry name" value="DUF6531"/>
</dbReference>
<dbReference type="Proteomes" id="UP000001890">
    <property type="component" value="Chromosome"/>
</dbReference>
<organism evidence="7 8">
    <name type="scientific">Xanthomonas albilineans (strain GPE PC73 / CFBP 7063)</name>
    <dbReference type="NCBI Taxonomy" id="380358"/>
    <lineage>
        <taxon>Bacteria</taxon>
        <taxon>Pseudomonadati</taxon>
        <taxon>Pseudomonadota</taxon>
        <taxon>Gammaproteobacteria</taxon>
        <taxon>Lysobacterales</taxon>
        <taxon>Lysobacteraceae</taxon>
        <taxon>Xanthomonas</taxon>
    </lineage>
</organism>
<evidence type="ECO:0000256" key="3">
    <source>
        <dbReference type="SAM" id="MobiDB-lite"/>
    </source>
</evidence>
<dbReference type="PANTHER" id="PTHR32305">
    <property type="match status" value="1"/>
</dbReference>
<dbReference type="KEGG" id="xal:XALC_2409"/>
<dbReference type="eggNOG" id="COG3209">
    <property type="taxonomic scope" value="Bacteria"/>
</dbReference>